<dbReference type="EMBL" id="CAJPDS010000180">
    <property type="protein sequence ID" value="CAF9941232.1"/>
    <property type="molecule type" value="Genomic_DNA"/>
</dbReference>
<dbReference type="OrthoDB" id="5418036at2759"/>
<feature type="region of interest" description="Disordered" evidence="1">
    <location>
        <begin position="240"/>
        <end position="264"/>
    </location>
</feature>
<protein>
    <submittedName>
        <fullName evidence="3">Uncharacterized protein</fullName>
    </submittedName>
</protein>
<feature type="transmembrane region" description="Helical" evidence="2">
    <location>
        <begin position="322"/>
        <end position="349"/>
    </location>
</feature>
<keyword evidence="2" id="KW-1133">Transmembrane helix</keyword>
<feature type="transmembrane region" description="Helical" evidence="2">
    <location>
        <begin position="279"/>
        <end position="302"/>
    </location>
</feature>
<keyword evidence="2" id="KW-0472">Membrane</keyword>
<gene>
    <name evidence="3" type="ORF">HETSPECPRED_003027</name>
</gene>
<sequence length="357" mass="40326">MYDTATPKISASLSIDPQTLSFTDPQIPTLRVTLISHHLSPITVYADDLSPALMLTCGAFTIDDLSNGTEVKQRVRTHCRIPPPTKVVVQLREDLFHTLLPETPVTFTTPFSHHRFGLQAGHRYLLRPADVPRVPWKSVRWWEYGTKEEVLAPDAAGRRLDGRRVMWGKAPHEAIELDVDGDGYVYFECEEEPSERTEHAVEEIKRGSEHVSNLRGEYSAPWGKTHQGNSLDELKNKTETTANTDHPANGDEEQSRALRQPPPPWKCDKRIYESRFIRSAFWGSQLGFFGLGVIFVILYFQLSIPVSVSDHSKLQVTMATDYGLWFIVSCTVLGWLGMATLLLFAGAIFSSLFKIER</sequence>
<dbReference type="Proteomes" id="UP000664521">
    <property type="component" value="Unassembled WGS sequence"/>
</dbReference>
<accession>A0A8H3J5V5</accession>
<keyword evidence="2" id="KW-0812">Transmembrane</keyword>
<reference evidence="3" key="1">
    <citation type="submission" date="2021-03" db="EMBL/GenBank/DDBJ databases">
        <authorList>
            <person name="Tagirdzhanova G."/>
        </authorList>
    </citation>
    <scope>NUCLEOTIDE SEQUENCE</scope>
</reference>
<evidence type="ECO:0000313" key="3">
    <source>
        <dbReference type="EMBL" id="CAF9941232.1"/>
    </source>
</evidence>
<evidence type="ECO:0000256" key="1">
    <source>
        <dbReference type="SAM" id="MobiDB-lite"/>
    </source>
</evidence>
<keyword evidence="4" id="KW-1185">Reference proteome</keyword>
<organism evidence="3 4">
    <name type="scientific">Heterodermia speciosa</name>
    <dbReference type="NCBI Taxonomy" id="116794"/>
    <lineage>
        <taxon>Eukaryota</taxon>
        <taxon>Fungi</taxon>
        <taxon>Dikarya</taxon>
        <taxon>Ascomycota</taxon>
        <taxon>Pezizomycotina</taxon>
        <taxon>Lecanoromycetes</taxon>
        <taxon>OSLEUM clade</taxon>
        <taxon>Lecanoromycetidae</taxon>
        <taxon>Caliciales</taxon>
        <taxon>Physciaceae</taxon>
        <taxon>Heterodermia</taxon>
    </lineage>
</organism>
<proteinExistence type="predicted"/>
<name>A0A8H3J5V5_9LECA</name>
<dbReference type="AlphaFoldDB" id="A0A8H3J5V5"/>
<evidence type="ECO:0000256" key="2">
    <source>
        <dbReference type="SAM" id="Phobius"/>
    </source>
</evidence>
<evidence type="ECO:0000313" key="4">
    <source>
        <dbReference type="Proteomes" id="UP000664521"/>
    </source>
</evidence>
<comment type="caution">
    <text evidence="3">The sequence shown here is derived from an EMBL/GenBank/DDBJ whole genome shotgun (WGS) entry which is preliminary data.</text>
</comment>